<protein>
    <submittedName>
        <fullName evidence="1">Uncharacterized protein</fullName>
    </submittedName>
</protein>
<dbReference type="GO" id="GO:0034993">
    <property type="term" value="C:meiotic nuclear membrane microtubule tethering complex"/>
    <property type="evidence" value="ECO:0007669"/>
    <property type="project" value="InterPro"/>
</dbReference>
<proteinExistence type="predicted"/>
<dbReference type="Gene3D" id="1.20.58.60">
    <property type="match status" value="1"/>
</dbReference>
<name>A0A3P8U4R1_AMPPE</name>
<dbReference type="OMA" id="WRWLLWH"/>
<dbReference type="Ensembl" id="ENSAPET00000031105.1">
    <property type="protein sequence ID" value="ENSAPEP00000030293.1"/>
    <property type="gene ID" value="ENSAPEG00000021520.1"/>
</dbReference>
<sequence length="209" mass="24198">YTEFASFCCDFTSFCDDFEYFSADLSLSCDFALFLWRWLLWHNFMKEHAHLDAWLRLAEQAVASPSPAHFTYSTAKEELRRFERLQREAGSQLVQLDSLTRRNRTLTRMFDGVMRTRLLSSAGECGRRWDNVNQKLESITAGLKVLKTAGFLLIFRFSLKSLSLFVLNPWGWSGTPRWTWDAPFPVTTPIRRTSAPAQVGRNQPEGCSY</sequence>
<evidence type="ECO:0000313" key="1">
    <source>
        <dbReference type="Ensembl" id="ENSAPEP00000030293.1"/>
    </source>
</evidence>
<organism evidence="1 2">
    <name type="scientific">Amphiprion percula</name>
    <name type="common">Orange clownfish</name>
    <name type="synonym">Lutjanus percula</name>
    <dbReference type="NCBI Taxonomy" id="161767"/>
    <lineage>
        <taxon>Eukaryota</taxon>
        <taxon>Metazoa</taxon>
        <taxon>Chordata</taxon>
        <taxon>Craniata</taxon>
        <taxon>Vertebrata</taxon>
        <taxon>Euteleostomi</taxon>
        <taxon>Actinopterygii</taxon>
        <taxon>Neopterygii</taxon>
        <taxon>Teleostei</taxon>
        <taxon>Neoteleostei</taxon>
        <taxon>Acanthomorphata</taxon>
        <taxon>Ovalentaria</taxon>
        <taxon>Pomacentridae</taxon>
        <taxon>Amphiprion</taxon>
    </lineage>
</organism>
<reference evidence="1" key="3">
    <citation type="submission" date="2025-09" db="UniProtKB">
        <authorList>
            <consortium name="Ensembl"/>
        </authorList>
    </citation>
    <scope>IDENTIFICATION</scope>
</reference>
<dbReference type="PANTHER" id="PTHR21640">
    <property type="match status" value="1"/>
</dbReference>
<dbReference type="SUPFAM" id="SSF46966">
    <property type="entry name" value="Spectrin repeat"/>
    <property type="match status" value="1"/>
</dbReference>
<dbReference type="AlphaFoldDB" id="A0A3P8U4R1"/>
<reference evidence="1" key="2">
    <citation type="submission" date="2025-08" db="UniProtKB">
        <authorList>
            <consortium name="Ensembl"/>
        </authorList>
    </citation>
    <scope>IDENTIFICATION</scope>
</reference>
<evidence type="ECO:0000313" key="2">
    <source>
        <dbReference type="Proteomes" id="UP000265080"/>
    </source>
</evidence>
<dbReference type="PANTHER" id="PTHR21640:SF1">
    <property type="entry name" value="NESPRIN-4"/>
    <property type="match status" value="1"/>
</dbReference>
<keyword evidence="2" id="KW-1185">Reference proteome</keyword>
<reference evidence="1 2" key="1">
    <citation type="submission" date="2018-03" db="EMBL/GenBank/DDBJ databases">
        <title>Finding Nemo's genes: A chromosome-scale reference assembly of the genome of the orange clownfish Amphiprion percula.</title>
        <authorList>
            <person name="Lehmann R."/>
        </authorList>
    </citation>
    <scope>NUCLEOTIDE SEQUENCE</scope>
</reference>
<accession>A0A3P8U4R1</accession>
<dbReference type="InterPro" id="IPR030268">
    <property type="entry name" value="SYNE4"/>
</dbReference>
<dbReference type="STRING" id="161767.ENSAPEP00000030293"/>
<dbReference type="GeneTree" id="ENSGT00940000174800"/>
<dbReference type="Proteomes" id="UP000265080">
    <property type="component" value="Chromosome 9"/>
</dbReference>